<comment type="subunit">
    <text evidence="14">Homotrimer; The trimer binds only one molecule of glutathione.</text>
</comment>
<evidence type="ECO:0000313" key="18">
    <source>
        <dbReference type="EMBL" id="ETN64007.1"/>
    </source>
</evidence>
<dbReference type="Proteomes" id="UP000000673">
    <property type="component" value="Unassembled WGS sequence"/>
</dbReference>
<reference evidence="18" key="2">
    <citation type="submission" date="2010-05" db="EMBL/GenBank/DDBJ databases">
        <authorList>
            <person name="Almeida L.G."/>
            <person name="Nicolas M.F."/>
            <person name="Souza R.C."/>
            <person name="Vasconcelos A.T.R."/>
        </authorList>
    </citation>
    <scope>NUCLEOTIDE SEQUENCE</scope>
</reference>
<dbReference type="AlphaFoldDB" id="W5JHZ8"/>
<evidence type="ECO:0000256" key="17">
    <source>
        <dbReference type="SAM" id="Phobius"/>
    </source>
</evidence>
<protein>
    <recommendedName>
        <fullName evidence="15">Microsomal glutathione S-transferase 1</fullName>
        <ecNumber evidence="5">2.5.1.18</ecNumber>
    </recommendedName>
</protein>
<proteinExistence type="inferred from homology"/>
<keyword evidence="12" id="KW-0496">Mitochondrion</keyword>
<evidence type="ECO:0000256" key="1">
    <source>
        <dbReference type="ARBA" id="ARBA00003701"/>
    </source>
</evidence>
<dbReference type="InterPro" id="IPR023352">
    <property type="entry name" value="MAPEG-like_dom_sf"/>
</dbReference>
<keyword evidence="11" id="KW-0007">Acetylation</keyword>
<reference evidence="19" key="4">
    <citation type="submission" date="2018-02" db="UniProtKB">
        <authorList>
            <consortium name="EnsemblMetazoa"/>
        </authorList>
    </citation>
    <scope>IDENTIFICATION</scope>
</reference>
<accession>W5JHZ8</accession>
<dbReference type="PANTHER" id="PTHR10689:SF6">
    <property type="entry name" value="MICROSOMAL GLUTATHIONE S-TRANSFERASE 1"/>
    <property type="match status" value="1"/>
</dbReference>
<dbReference type="VEuPathDB" id="VectorBase:ADAC004261"/>
<keyword evidence="8" id="KW-1000">Mitochondrion outer membrane</keyword>
<evidence type="ECO:0000256" key="3">
    <source>
        <dbReference type="ARBA" id="ARBA00004477"/>
    </source>
</evidence>
<name>W5JHZ8_ANODA</name>
<keyword evidence="13 17" id="KW-0472">Membrane</keyword>
<dbReference type="InterPro" id="IPR040162">
    <property type="entry name" value="MGST1-like"/>
</dbReference>
<reference evidence="18" key="3">
    <citation type="journal article" date="2013" name="Nucleic Acids Res.">
        <title>The genome of Anopheles darlingi, the main neotropical malaria vector.</title>
        <authorList>
            <person name="Marinotti O."/>
            <person name="Cerqueira G.C."/>
            <person name="de Almeida L.G."/>
            <person name="Ferro M.I."/>
            <person name="Loreto E.L."/>
            <person name="Zaha A."/>
            <person name="Teixeira S.M."/>
            <person name="Wespiser A.R."/>
            <person name="Almeida E Silva A."/>
            <person name="Schlindwein A.D."/>
            <person name="Pacheco A.C."/>
            <person name="Silva A.L."/>
            <person name="Graveley B.R."/>
            <person name="Walenz B.P."/>
            <person name="Lima Bde A."/>
            <person name="Ribeiro C.A."/>
            <person name="Nunes-Silva C.G."/>
            <person name="de Carvalho C.R."/>
            <person name="Soares C.M."/>
            <person name="de Menezes C.B."/>
            <person name="Matiolli C."/>
            <person name="Caffrey D."/>
            <person name="Araujo D.A."/>
            <person name="de Oliveira D.M."/>
            <person name="Golenbock D."/>
            <person name="Grisard E.C."/>
            <person name="Fantinatti-Garboggini F."/>
            <person name="de Carvalho F.M."/>
            <person name="Barcellos F.G."/>
            <person name="Prosdocimi F."/>
            <person name="May G."/>
            <person name="Azevedo Junior G.M."/>
            <person name="Guimaraes G.M."/>
            <person name="Goldman G.H."/>
            <person name="Padilha I.Q."/>
            <person name="Batista Jda S."/>
            <person name="Ferro J.A."/>
            <person name="Ribeiro J.M."/>
            <person name="Fietto J.L."/>
            <person name="Dabbas K.M."/>
            <person name="Cerdeira L."/>
            <person name="Agnez-Lima L.F."/>
            <person name="Brocchi M."/>
            <person name="de Carvalho M.O."/>
            <person name="Teixeira Mde M."/>
            <person name="Diniz Maia Mde M."/>
            <person name="Goldman M.H."/>
            <person name="Cruz Schneider M.P."/>
            <person name="Felipe M.S."/>
            <person name="Hungria M."/>
            <person name="Nicolas M.F."/>
            <person name="Pereira M."/>
            <person name="Montes M.A."/>
            <person name="Cantao M.E."/>
            <person name="Vincentz M."/>
            <person name="Rafael M.S."/>
            <person name="Silverman N."/>
            <person name="Stoco P.H."/>
            <person name="Souza R.C."/>
            <person name="Vicentini R."/>
            <person name="Gazzinelli R.T."/>
            <person name="Neves Rde O."/>
            <person name="Silva R."/>
            <person name="Astolfi-Filho S."/>
            <person name="Maciel T.E."/>
            <person name="Urmenyi T.P."/>
            <person name="Tadei W.P."/>
            <person name="Camargo E.P."/>
            <person name="de Vasconcelos A.T."/>
        </authorList>
    </citation>
    <scope>NUCLEOTIDE SEQUENCE</scope>
</reference>
<evidence type="ECO:0000256" key="14">
    <source>
        <dbReference type="ARBA" id="ARBA00038540"/>
    </source>
</evidence>
<keyword evidence="20" id="KW-1185">Reference proteome</keyword>
<dbReference type="OMA" id="ATWHFRI"/>
<evidence type="ECO:0000256" key="11">
    <source>
        <dbReference type="ARBA" id="ARBA00022990"/>
    </source>
</evidence>
<feature type="transmembrane region" description="Helical" evidence="17">
    <location>
        <begin position="20"/>
        <end position="40"/>
    </location>
</feature>
<dbReference type="GO" id="GO:0005741">
    <property type="term" value="C:mitochondrial outer membrane"/>
    <property type="evidence" value="ECO:0007669"/>
    <property type="project" value="UniProtKB-SubCell"/>
</dbReference>
<evidence type="ECO:0000256" key="4">
    <source>
        <dbReference type="ARBA" id="ARBA00010459"/>
    </source>
</evidence>
<keyword evidence="10 17" id="KW-1133">Transmembrane helix</keyword>
<organism evidence="18">
    <name type="scientific">Anopheles darlingi</name>
    <name type="common">Mosquito</name>
    <dbReference type="NCBI Taxonomy" id="43151"/>
    <lineage>
        <taxon>Eukaryota</taxon>
        <taxon>Metazoa</taxon>
        <taxon>Ecdysozoa</taxon>
        <taxon>Arthropoda</taxon>
        <taxon>Hexapoda</taxon>
        <taxon>Insecta</taxon>
        <taxon>Pterygota</taxon>
        <taxon>Neoptera</taxon>
        <taxon>Endopterygota</taxon>
        <taxon>Diptera</taxon>
        <taxon>Nematocera</taxon>
        <taxon>Culicoidea</taxon>
        <taxon>Culicidae</taxon>
        <taxon>Anophelinae</taxon>
        <taxon>Anopheles</taxon>
    </lineage>
</organism>
<feature type="transmembrane region" description="Helical" evidence="17">
    <location>
        <begin position="132"/>
        <end position="152"/>
    </location>
</feature>
<evidence type="ECO:0000313" key="19">
    <source>
        <dbReference type="EnsemblMetazoa" id="ADAC004261-PB"/>
    </source>
</evidence>
<dbReference type="InterPro" id="IPR001129">
    <property type="entry name" value="Membr-assoc_MAPEG"/>
</dbReference>
<evidence type="ECO:0000256" key="12">
    <source>
        <dbReference type="ARBA" id="ARBA00023128"/>
    </source>
</evidence>
<dbReference type="Pfam" id="PF01124">
    <property type="entry name" value="MAPEG"/>
    <property type="match status" value="1"/>
</dbReference>
<dbReference type="GO" id="GO:0004364">
    <property type="term" value="F:glutathione transferase activity"/>
    <property type="evidence" value="ECO:0007669"/>
    <property type="project" value="UniProtKB-EC"/>
</dbReference>
<evidence type="ECO:0000256" key="5">
    <source>
        <dbReference type="ARBA" id="ARBA00012452"/>
    </source>
</evidence>
<comment type="subcellular location">
    <subcellularLocation>
        <location evidence="3">Endoplasmic reticulum membrane</location>
        <topology evidence="3">Multi-pass membrane protein</topology>
    </subcellularLocation>
    <subcellularLocation>
        <location evidence="2">Mitochondrion outer membrane</location>
    </subcellularLocation>
</comment>
<dbReference type="STRING" id="43151.W5JHZ8"/>
<evidence type="ECO:0000256" key="9">
    <source>
        <dbReference type="ARBA" id="ARBA00022824"/>
    </source>
</evidence>
<dbReference type="FunFam" id="1.20.120.550:FF:000002">
    <property type="entry name" value="Microsomal glutathione S-transferase 1"/>
    <property type="match status" value="1"/>
</dbReference>
<dbReference type="VEuPathDB" id="VectorBase:ADAR2_002438"/>
<reference evidence="18 20" key="1">
    <citation type="journal article" date="2010" name="BMC Genomics">
        <title>Combination of measures distinguishes pre-miRNAs from other stem-loops in the genome of the newly sequenced Anopheles darlingi.</title>
        <authorList>
            <person name="Mendes N.D."/>
            <person name="Freitas A.T."/>
            <person name="Vasconcelos A.T."/>
            <person name="Sagot M.F."/>
        </authorList>
    </citation>
    <scope>NUCLEOTIDE SEQUENCE</scope>
</reference>
<dbReference type="Gene3D" id="1.20.120.550">
    <property type="entry name" value="Membrane associated eicosanoid/glutathione metabolism-like domain"/>
    <property type="match status" value="1"/>
</dbReference>
<dbReference type="EMBL" id="ADMH02001131">
    <property type="protein sequence ID" value="ETN64007.1"/>
    <property type="molecule type" value="Genomic_DNA"/>
</dbReference>
<evidence type="ECO:0000256" key="6">
    <source>
        <dbReference type="ARBA" id="ARBA00022679"/>
    </source>
</evidence>
<feature type="transmembrane region" description="Helical" evidence="17">
    <location>
        <begin position="84"/>
        <end position="101"/>
    </location>
</feature>
<evidence type="ECO:0000313" key="20">
    <source>
        <dbReference type="Proteomes" id="UP000000673"/>
    </source>
</evidence>
<evidence type="ECO:0000256" key="13">
    <source>
        <dbReference type="ARBA" id="ARBA00023136"/>
    </source>
</evidence>
<keyword evidence="6 18" id="KW-0808">Transferase</keyword>
<comment type="similarity">
    <text evidence="4">Belongs to the MAPEG family.</text>
</comment>
<dbReference type="eggNOG" id="ENOG502S0BD">
    <property type="taxonomic scope" value="Eukaryota"/>
</dbReference>
<dbReference type="HOGENOM" id="CLU_105467_1_0_1"/>
<evidence type="ECO:0000256" key="8">
    <source>
        <dbReference type="ARBA" id="ARBA00022787"/>
    </source>
</evidence>
<dbReference type="SUPFAM" id="SSF161084">
    <property type="entry name" value="MAPEG domain-like"/>
    <property type="match status" value="1"/>
</dbReference>
<evidence type="ECO:0000256" key="10">
    <source>
        <dbReference type="ARBA" id="ARBA00022989"/>
    </source>
</evidence>
<evidence type="ECO:0000256" key="16">
    <source>
        <dbReference type="ARBA" id="ARBA00049385"/>
    </source>
</evidence>
<keyword evidence="9" id="KW-0256">Endoplasmic reticulum</keyword>
<gene>
    <name evidence="18" type="ORF">AND_004261</name>
</gene>
<sequence length="155" mass="17556">MAATGSNPFDEIHPDAYRAYVFWSCVLLVKLFLMPLLTAINRFRKQAFANPEDTAAISRKLKPKFDDPDVERVRRAHLNDLENILPFFVIGFLYLLTNPAPTLAINIYRLVAASRILHTLVYAVVPVPQPARFLAFVGALAPTLYMTLQTLLHFL</sequence>
<dbReference type="EC" id="2.5.1.18" evidence="5"/>
<evidence type="ECO:0000256" key="2">
    <source>
        <dbReference type="ARBA" id="ARBA00004294"/>
    </source>
</evidence>
<comment type="function">
    <text evidence="1">Conjugation of reduced glutathione to a wide number of exogenous and endogenous hydrophobic electrophiles.</text>
</comment>
<keyword evidence="7 17" id="KW-0812">Transmembrane</keyword>
<dbReference type="GO" id="GO:0005789">
    <property type="term" value="C:endoplasmic reticulum membrane"/>
    <property type="evidence" value="ECO:0007669"/>
    <property type="project" value="UniProtKB-SubCell"/>
</dbReference>
<comment type="catalytic activity">
    <reaction evidence="16">
        <text>RX + glutathione = an S-substituted glutathione + a halide anion + H(+)</text>
        <dbReference type="Rhea" id="RHEA:16437"/>
        <dbReference type="ChEBI" id="CHEBI:15378"/>
        <dbReference type="ChEBI" id="CHEBI:16042"/>
        <dbReference type="ChEBI" id="CHEBI:17792"/>
        <dbReference type="ChEBI" id="CHEBI:57925"/>
        <dbReference type="ChEBI" id="CHEBI:90779"/>
        <dbReference type="EC" id="2.5.1.18"/>
    </reaction>
    <physiologicalReaction direction="left-to-right" evidence="16">
        <dbReference type="Rhea" id="RHEA:16438"/>
    </physiologicalReaction>
</comment>
<evidence type="ECO:0000256" key="7">
    <source>
        <dbReference type="ARBA" id="ARBA00022692"/>
    </source>
</evidence>
<evidence type="ECO:0000256" key="15">
    <source>
        <dbReference type="ARBA" id="ARBA00039397"/>
    </source>
</evidence>
<dbReference type="OrthoDB" id="193139at2759"/>
<dbReference type="EnsemblMetazoa" id="ADAC004261-RB">
    <property type="protein sequence ID" value="ADAC004261-PB"/>
    <property type="gene ID" value="ADAC004261"/>
</dbReference>
<dbReference type="PANTHER" id="PTHR10689">
    <property type="entry name" value="MICROSOMAL GLUTATHIONE S-TRANSFERASE 1"/>
    <property type="match status" value="1"/>
</dbReference>